<comment type="catalytic activity">
    <reaction evidence="8">
        <text>L-seryl-[protein] + ATP = O-phospho-L-seryl-[protein] + ADP + H(+)</text>
        <dbReference type="Rhea" id="RHEA:17989"/>
        <dbReference type="Rhea" id="RHEA-COMP:9863"/>
        <dbReference type="Rhea" id="RHEA-COMP:11604"/>
        <dbReference type="ChEBI" id="CHEBI:15378"/>
        <dbReference type="ChEBI" id="CHEBI:29999"/>
        <dbReference type="ChEBI" id="CHEBI:30616"/>
        <dbReference type="ChEBI" id="CHEBI:83421"/>
        <dbReference type="ChEBI" id="CHEBI:456216"/>
        <dbReference type="EC" id="2.7.11.1"/>
    </reaction>
</comment>
<dbReference type="Proteomes" id="UP000627934">
    <property type="component" value="Unassembled WGS sequence"/>
</dbReference>
<dbReference type="InterPro" id="IPR011009">
    <property type="entry name" value="Kinase-like_dom_sf"/>
</dbReference>
<comment type="caution">
    <text evidence="10">The sequence shown here is derived from an EMBL/GenBank/DDBJ whole genome shotgun (WGS) entry which is preliminary data.</text>
</comment>
<dbReference type="Gene3D" id="1.10.510.10">
    <property type="entry name" value="Transferase(Phosphotransferase) domain 1"/>
    <property type="match status" value="1"/>
</dbReference>
<evidence type="ECO:0000313" key="11">
    <source>
        <dbReference type="Proteomes" id="UP000627934"/>
    </source>
</evidence>
<sequence>MAITKISKPKRDELRDHLHHTLNILHNDAKLAHGDIKPNNIILEGNFPVLIDFSNAVFKSELNDKLWYSETCNDRDSLNEMFDRVDSSEATTMIIKRLGNLGPDVPGRDVQHLLAGLLSMSRWLSPEHIRDLQQAVPSPIPALSLHMATHLASKGQLHDAFDLLMQTIDHEERYPTPDLSDVSSTMCLMKQKAAYLAEDHHAVSGETIGPGALQLYGDAIEESYLHHGSSDFDLLNLRLDYARFLRYHASPEDAFREFCDIFNAMDESMAHAYLAAWLANTLKNEVIYELQDEEMISRAEDLWSKAQALAGGIS</sequence>
<dbReference type="GO" id="GO:0005524">
    <property type="term" value="F:ATP binding"/>
    <property type="evidence" value="ECO:0007669"/>
    <property type="project" value="UniProtKB-KW"/>
</dbReference>
<dbReference type="EC" id="2.7.11.1" evidence="1"/>
<reference evidence="10" key="1">
    <citation type="submission" date="2016-08" db="EMBL/GenBank/DDBJ databases">
        <authorList>
            <person name="Yan J."/>
        </authorList>
    </citation>
    <scope>NUCLEOTIDE SEQUENCE</scope>
    <source>
        <strain evidence="10">CSS-01s</strain>
    </source>
</reference>
<evidence type="ECO:0000256" key="5">
    <source>
        <dbReference type="ARBA" id="ARBA00022777"/>
    </source>
</evidence>
<dbReference type="EMBL" id="MDYX01000024">
    <property type="protein sequence ID" value="KAF9629137.1"/>
    <property type="molecule type" value="Genomic_DNA"/>
</dbReference>
<evidence type="ECO:0000256" key="4">
    <source>
        <dbReference type="ARBA" id="ARBA00022741"/>
    </source>
</evidence>
<dbReference type="InterPro" id="IPR018934">
    <property type="entry name" value="RIO_dom"/>
</dbReference>
<keyword evidence="3" id="KW-0808">Transferase</keyword>
<dbReference type="PROSITE" id="PS00108">
    <property type="entry name" value="PROTEIN_KINASE_ST"/>
    <property type="match status" value="1"/>
</dbReference>
<protein>
    <recommendedName>
        <fullName evidence="1">non-specific serine/threonine protein kinase</fullName>
        <ecNumber evidence="1">2.7.11.1</ecNumber>
    </recommendedName>
</protein>
<gene>
    <name evidence="10" type="ORF">BFW01_g10340</name>
</gene>
<dbReference type="AlphaFoldDB" id="A0A8H7MA63"/>
<feature type="domain" description="RIO-type" evidence="9">
    <location>
        <begin position="8"/>
        <end position="62"/>
    </location>
</feature>
<dbReference type="InterPro" id="IPR008271">
    <property type="entry name" value="Ser/Thr_kinase_AS"/>
</dbReference>
<keyword evidence="6" id="KW-0067">ATP-binding</keyword>
<reference evidence="10" key="2">
    <citation type="journal article" date="2018" name="DNA Res.">
        <title>Comparative genome and transcriptome analyses reveal adaptations to opportunistic infections in woody plant degrading pathogens of Botryosphaeriaceae.</title>
        <authorList>
            <person name="Yan J.Y."/>
            <person name="Zhao W.S."/>
            <person name="Chen Z."/>
            <person name="Xing Q.K."/>
            <person name="Zhang W."/>
            <person name="Chethana K.W.T."/>
            <person name="Xue M.F."/>
            <person name="Xu J.P."/>
            <person name="Phillips A.J.L."/>
            <person name="Wang Y."/>
            <person name="Liu J.H."/>
            <person name="Liu M."/>
            <person name="Zhou Y."/>
            <person name="Jayawardena R.S."/>
            <person name="Manawasinghe I.S."/>
            <person name="Huang J.B."/>
            <person name="Qiao G.H."/>
            <person name="Fu C.Y."/>
            <person name="Guo F.F."/>
            <person name="Dissanayake A.J."/>
            <person name="Peng Y.L."/>
            <person name="Hyde K.D."/>
            <person name="Li X.H."/>
        </authorList>
    </citation>
    <scope>NUCLEOTIDE SEQUENCE</scope>
    <source>
        <strain evidence="10">CSS-01s</strain>
    </source>
</reference>
<accession>A0A8H7MA63</accession>
<evidence type="ECO:0000256" key="7">
    <source>
        <dbReference type="ARBA" id="ARBA00047899"/>
    </source>
</evidence>
<keyword evidence="2" id="KW-0723">Serine/threonine-protein kinase</keyword>
<evidence type="ECO:0000256" key="1">
    <source>
        <dbReference type="ARBA" id="ARBA00012513"/>
    </source>
</evidence>
<evidence type="ECO:0000256" key="2">
    <source>
        <dbReference type="ARBA" id="ARBA00022527"/>
    </source>
</evidence>
<evidence type="ECO:0000256" key="3">
    <source>
        <dbReference type="ARBA" id="ARBA00022679"/>
    </source>
</evidence>
<proteinExistence type="predicted"/>
<dbReference type="Pfam" id="PF01163">
    <property type="entry name" value="RIO1"/>
    <property type="match status" value="1"/>
</dbReference>
<evidence type="ECO:0000256" key="6">
    <source>
        <dbReference type="ARBA" id="ARBA00022840"/>
    </source>
</evidence>
<organism evidence="10 11">
    <name type="scientific">Lasiodiplodia theobromae</name>
    <dbReference type="NCBI Taxonomy" id="45133"/>
    <lineage>
        <taxon>Eukaryota</taxon>
        <taxon>Fungi</taxon>
        <taxon>Dikarya</taxon>
        <taxon>Ascomycota</taxon>
        <taxon>Pezizomycotina</taxon>
        <taxon>Dothideomycetes</taxon>
        <taxon>Dothideomycetes incertae sedis</taxon>
        <taxon>Botryosphaeriales</taxon>
        <taxon>Botryosphaeriaceae</taxon>
        <taxon>Lasiodiplodia</taxon>
    </lineage>
</organism>
<evidence type="ECO:0000256" key="8">
    <source>
        <dbReference type="ARBA" id="ARBA00048679"/>
    </source>
</evidence>
<dbReference type="GO" id="GO:0004674">
    <property type="term" value="F:protein serine/threonine kinase activity"/>
    <property type="evidence" value="ECO:0007669"/>
    <property type="project" value="UniProtKB-KW"/>
</dbReference>
<evidence type="ECO:0000313" key="10">
    <source>
        <dbReference type="EMBL" id="KAF9629137.1"/>
    </source>
</evidence>
<evidence type="ECO:0000259" key="9">
    <source>
        <dbReference type="Pfam" id="PF01163"/>
    </source>
</evidence>
<keyword evidence="5 10" id="KW-0418">Kinase</keyword>
<name>A0A8H7MA63_9PEZI</name>
<comment type="catalytic activity">
    <reaction evidence="7">
        <text>L-threonyl-[protein] + ATP = O-phospho-L-threonyl-[protein] + ADP + H(+)</text>
        <dbReference type="Rhea" id="RHEA:46608"/>
        <dbReference type="Rhea" id="RHEA-COMP:11060"/>
        <dbReference type="Rhea" id="RHEA-COMP:11605"/>
        <dbReference type="ChEBI" id="CHEBI:15378"/>
        <dbReference type="ChEBI" id="CHEBI:30013"/>
        <dbReference type="ChEBI" id="CHEBI:30616"/>
        <dbReference type="ChEBI" id="CHEBI:61977"/>
        <dbReference type="ChEBI" id="CHEBI:456216"/>
        <dbReference type="EC" id="2.7.11.1"/>
    </reaction>
</comment>
<dbReference type="SUPFAM" id="SSF56112">
    <property type="entry name" value="Protein kinase-like (PK-like)"/>
    <property type="match status" value="1"/>
</dbReference>
<keyword evidence="4" id="KW-0547">Nucleotide-binding</keyword>